<organism evidence="2 3">
    <name type="scientific">Xanthomonas oryzae pv. oryzae (strain KACC10331 / KXO85)</name>
    <dbReference type="NCBI Taxonomy" id="291331"/>
    <lineage>
        <taxon>Bacteria</taxon>
        <taxon>Pseudomonadati</taxon>
        <taxon>Pseudomonadota</taxon>
        <taxon>Gammaproteobacteria</taxon>
        <taxon>Lysobacterales</taxon>
        <taxon>Lysobacteraceae</taxon>
        <taxon>Xanthomonas</taxon>
    </lineage>
</organism>
<dbReference type="InterPro" id="IPR007739">
    <property type="entry name" value="RgpF"/>
</dbReference>
<dbReference type="Pfam" id="PF05045">
    <property type="entry name" value="RgpF"/>
    <property type="match status" value="1"/>
</dbReference>
<name>Q5H4R6_XANOR</name>
<proteinExistence type="predicted"/>
<accession>Q5H4R6</accession>
<reference evidence="2 3" key="1">
    <citation type="journal article" date="2005" name="Nucleic Acids Res.">
        <title>The genome sequence of Xanthomonas oryzae pathovar oryzae KACC10331, the bacterial blight pathogen of rice.</title>
        <authorList>
            <person name="Lee B.M."/>
            <person name="Park Y.J."/>
            <person name="Park D.S."/>
            <person name="Kang H.W."/>
            <person name="Kim J.G."/>
            <person name="Song E.S."/>
            <person name="Park I.C."/>
            <person name="Yoon U.H."/>
            <person name="Hahn J.H."/>
            <person name="Koo B.S."/>
            <person name="Lee G.B."/>
            <person name="Kim H."/>
            <person name="Park H.S."/>
            <person name="Yoon K.O."/>
            <person name="Kim J.H."/>
            <person name="Jung C.H."/>
            <person name="Koh N.H."/>
            <person name="Seo J.S."/>
            <person name="Go S.J."/>
        </authorList>
    </citation>
    <scope>NUCLEOTIDE SEQUENCE [LARGE SCALE GENOMIC DNA]</scope>
    <source>
        <strain evidence="3">KACC10331 / KXO85</strain>
    </source>
</reference>
<dbReference type="EMBL" id="AE013598">
    <property type="protein sequence ID" value="AAW74054.1"/>
    <property type="molecule type" value="Genomic_DNA"/>
</dbReference>
<dbReference type="CDD" id="cd11579">
    <property type="entry name" value="Glyco_tran_WbsX"/>
    <property type="match status" value="1"/>
</dbReference>
<dbReference type="HOGENOM" id="CLU_018279_0_0_6"/>
<evidence type="ECO:0000313" key="3">
    <source>
        <dbReference type="Proteomes" id="UP000006735"/>
    </source>
</evidence>
<dbReference type="Proteomes" id="UP000006735">
    <property type="component" value="Chromosome"/>
</dbReference>
<dbReference type="InterPro" id="IPR032719">
    <property type="entry name" value="WbsX"/>
</dbReference>
<dbReference type="PANTHER" id="PTHR41244:SF1">
    <property type="entry name" value="GLYCOSYLTRANSFERASE"/>
    <property type="match status" value="1"/>
</dbReference>
<keyword evidence="3" id="KW-1185">Reference proteome</keyword>
<dbReference type="Pfam" id="PF14307">
    <property type="entry name" value="Glyco_tran_WbsX"/>
    <property type="match status" value="1"/>
</dbReference>
<protein>
    <submittedName>
        <fullName evidence="2">Lipopolysaccharide biosynthesis protein</fullName>
    </submittedName>
</protein>
<dbReference type="AlphaFoldDB" id="Q5H4R6"/>
<sequence>MRALQDLRHQGPVRNHHLGHTGGWFGSELPESVSSPGRSLQSRLRTYVFGLLRAGFRAIPLSDATRDRWRGWFLDRHAGWVPEPARGRVRPSSSRRPAVRSDEAAIGYVPYSTATLPETLPAKLIAFYLPQFHPIPENDAWWGKGFTEWRNVSRALPQFEGHQQPRLPADLGFYDLRSPHVMRGQARLAQEYGVGAFCFYFYWFAGKTLLEMPITQWHEDATITLPFCLCWANEKWARRWDGRGDEILIDQAHDADDDLAFIAHVATYMRNPKYLRVEGRPVLLVYRPHVLPEPAQTADRWRGWCRDHGIGEIHLAYVQGFERPDPRDIGFDAAVEFPPNMSTPPSVAARQRLINPEFNGDVLDWRELARDMEQRPLREYTLYPGVNPGWDNEPRRSGKGRIYLHASPRRYRDWLMLTVRNRLKNTTPAHRLVFINAWNEWAEGAVLEPDTRVGYAWLDATRQALLHTAEVVTRSGQHDACVVLHAWYLDVLDEALDALAHCGLSLRLVVTTDITMVTQVRQCLQQRGLQAQVEGFENRGRDILPFLRVANRLLDEGEQVVLKLHTKKSTHREDGDTWRRDMLSGLLAPQHVAAIVRGFAEDPLLGLVAPAQHLLPVTDFMGGNADALDYLTVRTGTDAINAHSLFASGSMFWVKLEALRPLLDAHLHPSEFESEQGQIDGTLAHAIERFLAVAVAHSGQRVATIEQLLGIPQPATAEPYRYARKAP</sequence>
<dbReference type="PANTHER" id="PTHR41244">
    <property type="entry name" value="RHAMNAN SYNTHESIS F"/>
    <property type="match status" value="1"/>
</dbReference>
<dbReference type="STRING" id="291331.XOO0800"/>
<evidence type="ECO:0000256" key="1">
    <source>
        <dbReference type="SAM" id="MobiDB-lite"/>
    </source>
</evidence>
<gene>
    <name evidence="2" type="primary">RgpF</name>
    <name evidence="2" type="ordered locus">XOO0800</name>
</gene>
<evidence type="ECO:0000313" key="2">
    <source>
        <dbReference type="EMBL" id="AAW74054.1"/>
    </source>
</evidence>
<dbReference type="Gene3D" id="3.20.20.80">
    <property type="entry name" value="Glycosidases"/>
    <property type="match status" value="1"/>
</dbReference>
<dbReference type="KEGG" id="xoo:XOO0800"/>
<feature type="region of interest" description="Disordered" evidence="1">
    <location>
        <begin position="1"/>
        <end position="20"/>
    </location>
</feature>